<dbReference type="RefSeq" id="WP_094885211.1">
    <property type="nucleotide sequence ID" value="NZ_NPMS01000002.1"/>
</dbReference>
<dbReference type="Pfam" id="PF00534">
    <property type="entry name" value="Glycos_transf_1"/>
    <property type="match status" value="1"/>
</dbReference>
<keyword evidence="2" id="KW-0808">Transferase</keyword>
<name>A0A265NE33_9BACI</name>
<protein>
    <submittedName>
        <fullName evidence="2">Glycosyl transferase</fullName>
    </submittedName>
</protein>
<dbReference type="GO" id="GO:0016757">
    <property type="term" value="F:glycosyltransferase activity"/>
    <property type="evidence" value="ECO:0007669"/>
    <property type="project" value="InterPro"/>
</dbReference>
<dbReference type="OrthoDB" id="9813638at2"/>
<organism evidence="2 3">
    <name type="scientific">Virgibacillus indicus</name>
    <dbReference type="NCBI Taxonomy" id="2024554"/>
    <lineage>
        <taxon>Bacteria</taxon>
        <taxon>Bacillati</taxon>
        <taxon>Bacillota</taxon>
        <taxon>Bacilli</taxon>
        <taxon>Bacillales</taxon>
        <taxon>Bacillaceae</taxon>
        <taxon>Virgibacillus</taxon>
    </lineage>
</organism>
<gene>
    <name evidence="2" type="ORF">CIL03_06045</name>
</gene>
<dbReference type="PANTHER" id="PTHR12526:SF630">
    <property type="entry name" value="GLYCOSYLTRANSFERASE"/>
    <property type="match status" value="1"/>
</dbReference>
<evidence type="ECO:0000259" key="1">
    <source>
        <dbReference type="Pfam" id="PF00534"/>
    </source>
</evidence>
<proteinExistence type="predicted"/>
<dbReference type="EMBL" id="NPMS01000002">
    <property type="protein sequence ID" value="OZU89556.1"/>
    <property type="molecule type" value="Genomic_DNA"/>
</dbReference>
<feature type="domain" description="Glycosyl transferase family 1" evidence="1">
    <location>
        <begin position="230"/>
        <end position="376"/>
    </location>
</feature>
<dbReference type="InterPro" id="IPR001296">
    <property type="entry name" value="Glyco_trans_1"/>
</dbReference>
<dbReference type="PANTHER" id="PTHR12526">
    <property type="entry name" value="GLYCOSYLTRANSFERASE"/>
    <property type="match status" value="1"/>
</dbReference>
<evidence type="ECO:0000313" key="3">
    <source>
        <dbReference type="Proteomes" id="UP000216498"/>
    </source>
</evidence>
<evidence type="ECO:0000313" key="2">
    <source>
        <dbReference type="EMBL" id="OZU89556.1"/>
    </source>
</evidence>
<dbReference type="SUPFAM" id="SSF53756">
    <property type="entry name" value="UDP-Glycosyltransferase/glycogen phosphorylase"/>
    <property type="match status" value="1"/>
</dbReference>
<comment type="caution">
    <text evidence="2">The sequence shown here is derived from an EMBL/GenBank/DDBJ whole genome shotgun (WGS) entry which is preliminary data.</text>
</comment>
<dbReference type="Gene3D" id="3.40.50.2000">
    <property type="entry name" value="Glycogen Phosphorylase B"/>
    <property type="match status" value="2"/>
</dbReference>
<dbReference type="AlphaFoldDB" id="A0A265NE33"/>
<keyword evidence="3" id="KW-1185">Reference proteome</keyword>
<reference evidence="2 3" key="1">
    <citation type="submission" date="2017-08" db="EMBL/GenBank/DDBJ databases">
        <title>Virgibacillus indicus sp. nov. and Virgibacillus profoundi sp. nov, two moderately halophilic bacteria isolated from marine sediment by using the Microfluidic Streak Plate.</title>
        <authorList>
            <person name="Xu B."/>
            <person name="Hu B."/>
            <person name="Wang J."/>
            <person name="Zhu Y."/>
            <person name="Huang L."/>
            <person name="Du W."/>
            <person name="Huang Y."/>
        </authorList>
    </citation>
    <scope>NUCLEOTIDE SEQUENCE [LARGE SCALE GENOMIC DNA]</scope>
    <source>
        <strain evidence="2 3">IO3-P2-C2</strain>
    </source>
</reference>
<sequence>MKKKILFMVINMNVGGTEKALLNMTNELPRDRFDITVLMLEKYGGFLDSIPNDIQLEYVKGYDQMKVLLNRPPFITAFENFKSGRLIKAFNIISLHLLSKITKERSLFYKYILRDTPEVNRKYDIAIAYAGPMDLISYFIAYKVAAGKKVQWIHFDVSEIGFNHRFASKVYKKFNRIFVVSHEGKQKLVNKLPKLINKADVFPNIISTELVIKQAEIGTGFQDQFGGVRILTVGRLSKEKGQDLIIPVLARLKEKGFNVRWYCIGEGNARVEYEQLIKKYGLEQDFILLGATPNPYPFMKQCDIYVQPSRHEGYCITLAEAKCFTKPIVSTDFTGANEQLAHYKTGVIVDFDKQQMILAIQKIVNNNQLNKKLSNETGRANTETVESL</sequence>
<dbReference type="CDD" id="cd03811">
    <property type="entry name" value="GT4_GT28_WabH-like"/>
    <property type="match status" value="1"/>
</dbReference>
<dbReference type="Proteomes" id="UP000216498">
    <property type="component" value="Unassembled WGS sequence"/>
</dbReference>
<accession>A0A265NE33</accession>